<keyword evidence="3" id="KW-0547">Nucleotide-binding</keyword>
<organism evidence="10 11">
    <name type="scientific">Folsomia candida</name>
    <name type="common">Springtail</name>
    <dbReference type="NCBI Taxonomy" id="158441"/>
    <lineage>
        <taxon>Eukaryota</taxon>
        <taxon>Metazoa</taxon>
        <taxon>Ecdysozoa</taxon>
        <taxon>Arthropoda</taxon>
        <taxon>Hexapoda</taxon>
        <taxon>Collembola</taxon>
        <taxon>Entomobryomorpha</taxon>
        <taxon>Isotomoidea</taxon>
        <taxon>Isotomidae</taxon>
        <taxon>Proisotominae</taxon>
        <taxon>Folsomia</taxon>
    </lineage>
</organism>
<dbReference type="SUPFAM" id="SSF52540">
    <property type="entry name" value="P-loop containing nucleoside triphosphate hydrolases"/>
    <property type="match status" value="2"/>
</dbReference>
<gene>
    <name evidence="10" type="ORF">Fcan01_04397</name>
</gene>
<dbReference type="AlphaFoldDB" id="A0A226EN54"/>
<dbReference type="SMART" id="SM00382">
    <property type="entry name" value="AAA"/>
    <property type="match status" value="2"/>
</dbReference>
<proteinExistence type="inferred from homology"/>
<keyword evidence="5" id="KW-0067">ATP-binding</keyword>
<dbReference type="InterPro" id="IPR027417">
    <property type="entry name" value="P-loop_NTPase"/>
</dbReference>
<evidence type="ECO:0000256" key="7">
    <source>
        <dbReference type="ARBA" id="ARBA00032509"/>
    </source>
</evidence>
<dbReference type="Pfam" id="PF00004">
    <property type="entry name" value="AAA"/>
    <property type="match status" value="2"/>
</dbReference>
<evidence type="ECO:0000256" key="8">
    <source>
        <dbReference type="ARBA" id="ARBA00034532"/>
    </source>
</evidence>
<accession>A0A226EN54</accession>
<dbReference type="Pfam" id="PF09262">
    <property type="entry name" value="PEX-1N"/>
    <property type="match status" value="1"/>
</dbReference>
<dbReference type="InterPro" id="IPR050168">
    <property type="entry name" value="AAA_ATPase_domain"/>
</dbReference>
<dbReference type="OrthoDB" id="8173462at2759"/>
<comment type="caution">
    <text evidence="10">The sequence shown here is derived from an EMBL/GenBank/DDBJ whole genome shotgun (WGS) entry which is preliminary data.</text>
</comment>
<dbReference type="EMBL" id="LNIX01000002">
    <property type="protein sequence ID" value="OXA58899.1"/>
    <property type="molecule type" value="Genomic_DNA"/>
</dbReference>
<dbReference type="GO" id="GO:0005524">
    <property type="term" value="F:ATP binding"/>
    <property type="evidence" value="ECO:0007669"/>
    <property type="project" value="UniProtKB-KW"/>
</dbReference>
<dbReference type="GO" id="GO:0016887">
    <property type="term" value="F:ATP hydrolysis activity"/>
    <property type="evidence" value="ECO:0007669"/>
    <property type="project" value="InterPro"/>
</dbReference>
<evidence type="ECO:0000313" key="11">
    <source>
        <dbReference type="Proteomes" id="UP000198287"/>
    </source>
</evidence>
<dbReference type="InterPro" id="IPR029067">
    <property type="entry name" value="CDC48_domain_2-like_sf"/>
</dbReference>
<feature type="domain" description="AAA+ ATPase" evidence="9">
    <location>
        <begin position="664"/>
        <end position="782"/>
    </location>
</feature>
<dbReference type="Gene3D" id="1.10.8.60">
    <property type="match status" value="1"/>
</dbReference>
<dbReference type="InterPro" id="IPR015342">
    <property type="entry name" value="PEX1-N_C-lobe"/>
</dbReference>
<dbReference type="SUPFAM" id="SSF54585">
    <property type="entry name" value="Cdc48 domain 2-like"/>
    <property type="match status" value="1"/>
</dbReference>
<dbReference type="GO" id="GO:0005829">
    <property type="term" value="C:cytosol"/>
    <property type="evidence" value="ECO:0007669"/>
    <property type="project" value="TreeGrafter"/>
</dbReference>
<evidence type="ECO:0000256" key="2">
    <source>
        <dbReference type="ARBA" id="ARBA00006914"/>
    </source>
</evidence>
<dbReference type="PANTHER" id="PTHR23077">
    <property type="entry name" value="AAA-FAMILY ATPASE"/>
    <property type="match status" value="1"/>
</dbReference>
<evidence type="ECO:0000256" key="1">
    <source>
        <dbReference type="ARBA" id="ARBA00004370"/>
    </source>
</evidence>
<protein>
    <recommendedName>
        <fullName evidence="8">Peroxisomal ATPase PEX1</fullName>
    </recommendedName>
    <alternativeName>
        <fullName evidence="7">Peroxin-1</fullName>
    </alternativeName>
</protein>
<evidence type="ECO:0000313" key="10">
    <source>
        <dbReference type="EMBL" id="OXA58899.1"/>
    </source>
</evidence>
<keyword evidence="4" id="KW-0378">Hydrolase</keyword>
<dbReference type="InterPro" id="IPR003593">
    <property type="entry name" value="AAA+_ATPase"/>
</dbReference>
<dbReference type="GO" id="GO:0005778">
    <property type="term" value="C:peroxisomal membrane"/>
    <property type="evidence" value="ECO:0007669"/>
    <property type="project" value="TreeGrafter"/>
</dbReference>
<evidence type="ECO:0000256" key="3">
    <source>
        <dbReference type="ARBA" id="ARBA00022741"/>
    </source>
</evidence>
<dbReference type="Gene3D" id="3.10.330.10">
    <property type="match status" value="1"/>
</dbReference>
<evidence type="ECO:0000259" key="9">
    <source>
        <dbReference type="SMART" id="SM00382"/>
    </source>
</evidence>
<reference evidence="10 11" key="1">
    <citation type="submission" date="2015-12" db="EMBL/GenBank/DDBJ databases">
        <title>The genome of Folsomia candida.</title>
        <authorList>
            <person name="Faddeeva A."/>
            <person name="Derks M.F."/>
            <person name="Anvar Y."/>
            <person name="Smit S."/>
            <person name="Van Straalen N."/>
            <person name="Roelofs D."/>
        </authorList>
    </citation>
    <scope>NUCLEOTIDE SEQUENCE [LARGE SCALE GENOMIC DNA]</scope>
    <source>
        <strain evidence="10 11">VU population</strain>
        <tissue evidence="10">Whole body</tissue>
    </source>
</reference>
<comment type="subcellular location">
    <subcellularLocation>
        <location evidence="1">Membrane</location>
    </subcellularLocation>
</comment>
<dbReference type="STRING" id="158441.A0A226EN54"/>
<dbReference type="PROSITE" id="PS00674">
    <property type="entry name" value="AAA"/>
    <property type="match status" value="1"/>
</dbReference>
<name>A0A226EN54_FOLCA</name>
<evidence type="ECO:0000256" key="5">
    <source>
        <dbReference type="ARBA" id="ARBA00022840"/>
    </source>
</evidence>
<dbReference type="PANTHER" id="PTHR23077:SF12">
    <property type="entry name" value="PEROXISOMAL ATPASE PEX1"/>
    <property type="match status" value="1"/>
</dbReference>
<dbReference type="Proteomes" id="UP000198287">
    <property type="component" value="Unassembled WGS sequence"/>
</dbReference>
<keyword evidence="11" id="KW-1185">Reference proteome</keyword>
<dbReference type="InterPro" id="IPR003960">
    <property type="entry name" value="ATPase_AAA_CS"/>
</dbReference>
<keyword evidence="6" id="KW-0472">Membrane</keyword>
<dbReference type="Gene3D" id="3.40.50.300">
    <property type="entry name" value="P-loop containing nucleotide triphosphate hydrolases"/>
    <property type="match status" value="3"/>
</dbReference>
<feature type="domain" description="AAA+ ATPase" evidence="9">
    <location>
        <begin position="381"/>
        <end position="524"/>
    </location>
</feature>
<dbReference type="GO" id="GO:0016558">
    <property type="term" value="P:protein import into peroxisome matrix"/>
    <property type="evidence" value="ECO:0007669"/>
    <property type="project" value="TreeGrafter"/>
</dbReference>
<evidence type="ECO:0000256" key="6">
    <source>
        <dbReference type="ARBA" id="ARBA00023136"/>
    </source>
</evidence>
<evidence type="ECO:0000256" key="4">
    <source>
        <dbReference type="ARBA" id="ARBA00022801"/>
    </source>
</evidence>
<sequence length="928" mass="102728">MKRNVKVAFVGSIPSCFASVTWPITFTQGNSSSTPNVIKVETGSGGTHYLSLVGGSGGGHSSRDGDNDLLKIHAKLGASLGLGEGDVVTVQPHSGPFTEIKNAHVVCASADDWEILESNTDAVINGLLNQLRVVYLGQKFPFWVTKSLQINLKIELLDPPVTQFGILMDNSEIIVQSISSVVSHPLSMMTKKLFKLRIHPISIPDSVLSTFPTSSLVLKNTRNCFVFRESLTKLNKTCDDDSHESNQCCDPYFLADLLLPSNVNVKVKVFLLEYSEISAKLLKYFYVTNPPCVYVHPELIREFDMEVKSYIWIKDLKDETGGDDVPSGKLCQLGNTVDSFLQDKNRIVDKIFSSLLDESQLFVEASLSLGSESSHPFIGPNNGSLLIEGKMGSGKSWITTTLSKRVERSPYYVHCEFISCSKWRGKKPETMEKELRVILEACVRLQPALLVLDDLDVIAPVGLSQQENLQEQFLHFKICETIRESLLAYSGQHLTVVATTKSKEALNPYWKSRPGFHFFHKTIVIPPPNSVERLCIFEECLTRYKVSAHQISSLISDPRVQNLLKNTHDLYASPRFISTIAKRFASSLITRDGLNETDDFTTLDNFISDEIKFYDMEGNVGEKSVVHVKWENVGGLHKIKQDLVKILQWPIKYKKFFENAPIKLPSGILLYGYPGTGKTLLGLAIPSLVHTKFIHIKGPELLSKYIGASEQAVQDVFKRRGHDSTGVTDRVVNQFLAEMDGIEGGLGKGVYLVGATSRPDLIDPAVLRPGRLDKHLFFDLPNKEERIEILSHLGAQVNLQLSPETNSLDLLGEGMTGLTGADIHALVCNAQLAAVQRYLGKLGSYWNNEATSEEQCPSSAEQLVNKDLTPADIPVKVEDLADALSAFRPSLHGEEFTRFRIIYETFAMGGSGSGDTRQITAGKRATSA</sequence>
<dbReference type="OMA" id="SHESNQC"/>
<comment type="similarity">
    <text evidence="2">Belongs to the AAA ATPase family.</text>
</comment>
<dbReference type="InterPro" id="IPR003959">
    <property type="entry name" value="ATPase_AAA_core"/>
</dbReference>